<reference evidence="15" key="1">
    <citation type="submission" date="2025-08" db="UniProtKB">
        <authorList>
            <consortium name="RefSeq"/>
        </authorList>
    </citation>
    <scope>IDENTIFICATION</scope>
</reference>
<keyword evidence="14" id="KW-1185">Reference proteome</keyword>
<dbReference type="InterPro" id="IPR036249">
    <property type="entry name" value="Thioredoxin-like_sf"/>
</dbReference>
<dbReference type="Pfam" id="PF13848">
    <property type="entry name" value="Thioredoxin_6"/>
    <property type="match status" value="1"/>
</dbReference>
<keyword evidence="10" id="KW-0676">Redox-active center</keyword>
<keyword evidence="7" id="KW-0256">Endoplasmic reticulum</keyword>
<evidence type="ECO:0000313" key="15">
    <source>
        <dbReference type="RefSeq" id="XP_030636775.1"/>
    </source>
</evidence>
<comment type="similarity">
    <text evidence="3">Belongs to the protein disulfide isomerase family.</text>
</comment>
<dbReference type="RefSeq" id="XP_030636775.1">
    <property type="nucleotide sequence ID" value="XM_030780915.1"/>
</dbReference>
<keyword evidence="8" id="KW-1015">Disulfide bond</keyword>
<evidence type="ECO:0000259" key="13">
    <source>
        <dbReference type="PROSITE" id="PS51352"/>
    </source>
</evidence>
<evidence type="ECO:0000256" key="6">
    <source>
        <dbReference type="ARBA" id="ARBA00022737"/>
    </source>
</evidence>
<dbReference type="CDD" id="cd02981">
    <property type="entry name" value="PDI_b_family"/>
    <property type="match status" value="1"/>
</dbReference>
<dbReference type="SUPFAM" id="SSF52833">
    <property type="entry name" value="Thioredoxin-like"/>
    <property type="match status" value="4"/>
</dbReference>
<dbReference type="GO" id="GO:0005788">
    <property type="term" value="C:endoplasmic reticulum lumen"/>
    <property type="evidence" value="ECO:0007669"/>
    <property type="project" value="UniProtKB-SubCell"/>
</dbReference>
<keyword evidence="6" id="KW-0677">Repeat</keyword>
<evidence type="ECO:0000256" key="5">
    <source>
        <dbReference type="ARBA" id="ARBA00022729"/>
    </source>
</evidence>
<keyword evidence="9" id="KW-0413">Isomerase</keyword>
<dbReference type="AlphaFoldDB" id="A0A6J2VUM9"/>
<dbReference type="Gene3D" id="3.40.30.10">
    <property type="entry name" value="Glutaredoxin"/>
    <property type="match status" value="4"/>
</dbReference>
<name>A0A6J2VUM9_CHACN</name>
<comment type="catalytic activity">
    <reaction evidence="1">
        <text>Catalyzes the rearrangement of -S-S- bonds in proteins.</text>
        <dbReference type="EC" id="5.3.4.1"/>
    </reaction>
</comment>
<feature type="domain" description="Thioredoxin" evidence="13">
    <location>
        <begin position="359"/>
        <end position="488"/>
    </location>
</feature>
<evidence type="ECO:0000256" key="7">
    <source>
        <dbReference type="ARBA" id="ARBA00022824"/>
    </source>
</evidence>
<proteinExistence type="inferred from homology"/>
<keyword evidence="5 12" id="KW-0732">Signal</keyword>
<sequence length="516" mass="58725">MKAVHVCVVCVGLCLSVFVCVTGSVSQKDSSSISKDKDVLILQKSNFQKALKRHKQLLVHFYEPLSRESVGSILEFSKAASELQRENSPIRLGSVDMSKEKELVRELNVTTVPSLRLYLSGDTSNPIYCPVLKSSVAILTWLRRREGPSADIITDLSQLESYTKTHETVVLGLFKDIEQGMVNVFYSAAVDLPDLPFGVTGSSDVFNKYDITSDTVLLFRMSKLEEKFEMSSDTMKEDLMHFIRVNEMALVTEYNGMTASQILNSVLLNHLILFINKTEESFPETYRAFEIAAKHFRGQVLFVLIDVSEIRNGRILEYFRIHAVEAPTVRMVNLTHNVQYQLPSDLINTHTLQEFCQSYLQGTAKPKLQSEPVPADWDKQPVKELVGTTFERVVFNDNNNVLVLFYAPWNTESQMLFPLWEELAETFGNHDNTVVAKIDITANDVNVHLPERYPSIQLFPAVYAERMVPYSGKRTLDALVEFVNMHIEKAIKDKAKEEEERKKFLEAQKAFAKEEL</sequence>
<protein>
    <recommendedName>
        <fullName evidence="4">protein disulfide-isomerase</fullName>
        <ecNumber evidence="4">5.3.4.1</ecNumber>
    </recommendedName>
</protein>
<dbReference type="OrthoDB" id="72053at2759"/>
<evidence type="ECO:0000256" key="11">
    <source>
        <dbReference type="SAM" id="Coils"/>
    </source>
</evidence>
<dbReference type="Proteomes" id="UP000504632">
    <property type="component" value="Chromosome 7"/>
</dbReference>
<dbReference type="GO" id="GO:0006457">
    <property type="term" value="P:protein folding"/>
    <property type="evidence" value="ECO:0007669"/>
    <property type="project" value="TreeGrafter"/>
</dbReference>
<dbReference type="InterPro" id="IPR013766">
    <property type="entry name" value="Thioredoxin_domain"/>
</dbReference>
<accession>A0A6J2VUM9</accession>
<dbReference type="GO" id="GO:0034976">
    <property type="term" value="P:response to endoplasmic reticulum stress"/>
    <property type="evidence" value="ECO:0007669"/>
    <property type="project" value="TreeGrafter"/>
</dbReference>
<dbReference type="PANTHER" id="PTHR18929:SF58">
    <property type="entry name" value="PROTEIN DISULFIDE-ISOMERASE-LIKE PROTEIN OF THE TESTIS"/>
    <property type="match status" value="1"/>
</dbReference>
<feature type="coiled-coil region" evidence="11">
    <location>
        <begin position="487"/>
        <end position="515"/>
    </location>
</feature>
<dbReference type="PROSITE" id="PS51352">
    <property type="entry name" value="THIOREDOXIN_2"/>
    <property type="match status" value="1"/>
</dbReference>
<dbReference type="GeneID" id="115817592"/>
<comment type="subcellular location">
    <subcellularLocation>
        <location evidence="2">Endoplasmic reticulum lumen</location>
    </subcellularLocation>
</comment>
<evidence type="ECO:0000256" key="1">
    <source>
        <dbReference type="ARBA" id="ARBA00001182"/>
    </source>
</evidence>
<dbReference type="CDD" id="cd02982">
    <property type="entry name" value="PDI_b'_family"/>
    <property type="match status" value="1"/>
</dbReference>
<gene>
    <name evidence="15" type="primary">LOC115817592</name>
</gene>
<dbReference type="EC" id="5.3.4.1" evidence="4"/>
<dbReference type="PANTHER" id="PTHR18929">
    <property type="entry name" value="PROTEIN DISULFIDE ISOMERASE"/>
    <property type="match status" value="1"/>
</dbReference>
<dbReference type="GO" id="GO:0003756">
    <property type="term" value="F:protein disulfide isomerase activity"/>
    <property type="evidence" value="ECO:0007669"/>
    <property type="project" value="UniProtKB-EC"/>
</dbReference>
<dbReference type="FunFam" id="3.40.30.10:FF:000042">
    <property type="entry name" value="protein disulfide-isomerase A2"/>
    <property type="match status" value="1"/>
</dbReference>
<evidence type="ECO:0000256" key="4">
    <source>
        <dbReference type="ARBA" id="ARBA00012723"/>
    </source>
</evidence>
<evidence type="ECO:0000256" key="8">
    <source>
        <dbReference type="ARBA" id="ARBA00023157"/>
    </source>
</evidence>
<dbReference type="FunFam" id="3.40.30.10:FF:000167">
    <property type="entry name" value="Protein disulfide isomerase like, testis expressed"/>
    <property type="match status" value="1"/>
</dbReference>
<evidence type="ECO:0000256" key="12">
    <source>
        <dbReference type="SAM" id="SignalP"/>
    </source>
</evidence>
<evidence type="ECO:0000313" key="14">
    <source>
        <dbReference type="Proteomes" id="UP000504632"/>
    </source>
</evidence>
<feature type="signal peptide" evidence="12">
    <location>
        <begin position="1"/>
        <end position="26"/>
    </location>
</feature>
<keyword evidence="11" id="KW-0175">Coiled coil</keyword>
<dbReference type="CDD" id="cd02995">
    <property type="entry name" value="PDI_a_PDI_a'_C"/>
    <property type="match status" value="1"/>
</dbReference>
<evidence type="ECO:0000256" key="9">
    <source>
        <dbReference type="ARBA" id="ARBA00023235"/>
    </source>
</evidence>
<evidence type="ECO:0000256" key="2">
    <source>
        <dbReference type="ARBA" id="ARBA00004319"/>
    </source>
</evidence>
<organism evidence="14 15">
    <name type="scientific">Chanos chanos</name>
    <name type="common">Milkfish</name>
    <name type="synonym">Mugil chanos</name>
    <dbReference type="NCBI Taxonomy" id="29144"/>
    <lineage>
        <taxon>Eukaryota</taxon>
        <taxon>Metazoa</taxon>
        <taxon>Chordata</taxon>
        <taxon>Craniata</taxon>
        <taxon>Vertebrata</taxon>
        <taxon>Euteleostomi</taxon>
        <taxon>Actinopterygii</taxon>
        <taxon>Neopterygii</taxon>
        <taxon>Teleostei</taxon>
        <taxon>Ostariophysi</taxon>
        <taxon>Gonorynchiformes</taxon>
        <taxon>Chanidae</taxon>
        <taxon>Chanos</taxon>
    </lineage>
</organism>
<dbReference type="InParanoid" id="A0A6J2VUM9"/>
<feature type="chain" id="PRO_5027110701" description="protein disulfide-isomerase" evidence="12">
    <location>
        <begin position="27"/>
        <end position="516"/>
    </location>
</feature>
<evidence type="ECO:0000256" key="10">
    <source>
        <dbReference type="ARBA" id="ARBA00023284"/>
    </source>
</evidence>
<dbReference type="Pfam" id="PF00085">
    <property type="entry name" value="Thioredoxin"/>
    <property type="match status" value="2"/>
</dbReference>
<evidence type="ECO:0000256" key="3">
    <source>
        <dbReference type="ARBA" id="ARBA00006347"/>
    </source>
</evidence>